<dbReference type="OrthoDB" id="9801841at2"/>
<dbReference type="AlphaFoldDB" id="A0A3R8NU21"/>
<dbReference type="EMBL" id="RRUE01000001">
    <property type="protein sequence ID" value="RRN45843.1"/>
    <property type="molecule type" value="Genomic_DNA"/>
</dbReference>
<evidence type="ECO:0000313" key="2">
    <source>
        <dbReference type="EMBL" id="RRN45843.1"/>
    </source>
</evidence>
<proteinExistence type="predicted"/>
<dbReference type="InterPro" id="IPR001932">
    <property type="entry name" value="PPM-type_phosphatase-like_dom"/>
</dbReference>
<dbReference type="InterPro" id="IPR036457">
    <property type="entry name" value="PPM-type-like_dom_sf"/>
</dbReference>
<dbReference type="Pfam" id="PF13672">
    <property type="entry name" value="PP2C_2"/>
    <property type="match status" value="1"/>
</dbReference>
<dbReference type="Proteomes" id="UP000270261">
    <property type="component" value="Unassembled WGS sequence"/>
</dbReference>
<name>A0A3R8NU21_9BURK</name>
<evidence type="ECO:0000313" key="3">
    <source>
        <dbReference type="Proteomes" id="UP000270261"/>
    </source>
</evidence>
<dbReference type="SMART" id="SM00332">
    <property type="entry name" value="PP2Cc"/>
    <property type="match status" value="1"/>
</dbReference>
<feature type="domain" description="PPM-type phosphatase" evidence="1">
    <location>
        <begin position="2"/>
        <end position="243"/>
    </location>
</feature>
<sequence length="307" mass="33972">MRFSIFQDTDVGGRSINQDRMGYCFSRESLLMVLADGMGGHLRGEIAAQIAMQTVASMFQQQAVPRLRDPVAFLEQSFHASHRELHRYREMHGMGECPRTTIVACVVQDGHAWWGHAGDSRLYLMRDTDVLFRTLDHSKVQSLISLGLITEAESEVHPERNKVLNCLGSPFIPPVEIHAAFPLKAGDVVMLCSDGLWSGVSREELVREFRMEPLELAVPRLIQSALNHNGVGADNTTVLAMKWDTENDETDGLPSLSSMGLPDGAVTTTIAIANNLEAESADLTEDEIDKTIAEIQEAIQRSNKECP</sequence>
<dbReference type="CDD" id="cd00143">
    <property type="entry name" value="PP2Cc"/>
    <property type="match status" value="1"/>
</dbReference>
<dbReference type="Gene3D" id="3.60.40.10">
    <property type="entry name" value="PPM-type phosphatase domain"/>
    <property type="match status" value="1"/>
</dbReference>
<protein>
    <submittedName>
        <fullName evidence="2">Serine/threonine-protein phosphatase</fullName>
    </submittedName>
</protein>
<accession>A0A3R8NU21</accession>
<dbReference type="SUPFAM" id="SSF81606">
    <property type="entry name" value="PP2C-like"/>
    <property type="match status" value="1"/>
</dbReference>
<keyword evidence="3" id="KW-1185">Reference proteome</keyword>
<dbReference type="SMART" id="SM00331">
    <property type="entry name" value="PP2C_SIG"/>
    <property type="match status" value="1"/>
</dbReference>
<dbReference type="PROSITE" id="PS51746">
    <property type="entry name" value="PPM_2"/>
    <property type="match status" value="1"/>
</dbReference>
<comment type="caution">
    <text evidence="2">The sequence shown here is derived from an EMBL/GenBank/DDBJ whole genome shotgun (WGS) entry which is preliminary data.</text>
</comment>
<reference evidence="2 3" key="1">
    <citation type="submission" date="2018-11" db="EMBL/GenBank/DDBJ databases">
        <title>Genome sequencing of Lautropia sp. KCOM 2505 (= ChDC F240).</title>
        <authorList>
            <person name="Kook J.-K."/>
            <person name="Park S.-N."/>
            <person name="Lim Y.K."/>
        </authorList>
    </citation>
    <scope>NUCLEOTIDE SEQUENCE [LARGE SCALE GENOMIC DNA]</scope>
    <source>
        <strain evidence="2 3">KCOM 2505</strain>
    </source>
</reference>
<organism evidence="2 3">
    <name type="scientific">Lautropia dentalis</name>
    <dbReference type="NCBI Taxonomy" id="2490857"/>
    <lineage>
        <taxon>Bacteria</taxon>
        <taxon>Pseudomonadati</taxon>
        <taxon>Pseudomonadota</taxon>
        <taxon>Betaproteobacteria</taxon>
        <taxon>Burkholderiales</taxon>
        <taxon>Burkholderiaceae</taxon>
        <taxon>Lautropia</taxon>
    </lineage>
</organism>
<gene>
    <name evidence="2" type="ORF">EHV23_06845</name>
</gene>
<evidence type="ECO:0000259" key="1">
    <source>
        <dbReference type="PROSITE" id="PS51746"/>
    </source>
</evidence>
<dbReference type="RefSeq" id="WP_125095270.1">
    <property type="nucleotide sequence ID" value="NZ_RRUE01000001.1"/>
</dbReference>